<dbReference type="Pfam" id="PF07004">
    <property type="entry name" value="SHIPPO-rpt"/>
    <property type="match status" value="3"/>
</dbReference>
<sequence>MSQIISTPQQINQHPVNNSSSKQLFSFSKADRFSMPKKIMNHKISYDLPSMKSSRAAGIGYGGRDIFKTGVDSPSPTNYNHKSDFNATTVSKAFSFGIAREAYSKVYIKEHPIRDPSVPGPGQYQIPGIVGNEASKYTMRPKTVSMSDLNYKGQPGPGSYEPKPALNDKGYYYVSKFKNSMATSIDPPTKKSVPGPGQYEFNQGMNQQGSYFVSKFMSSMCRTHYHADRSTLLGQKLQTPGPGNYRLPSDFGYYESKKKYDSQRSATGSPARRMASSASQPVLNNNKKEEL</sequence>
<dbReference type="Proteomes" id="UP000039865">
    <property type="component" value="Unassembled WGS sequence"/>
</dbReference>
<keyword evidence="3" id="KW-1185">Reference proteome</keyword>
<feature type="region of interest" description="Disordered" evidence="1">
    <location>
        <begin position="256"/>
        <end position="291"/>
    </location>
</feature>
<proteinExistence type="predicted"/>
<evidence type="ECO:0000256" key="1">
    <source>
        <dbReference type="SAM" id="MobiDB-lite"/>
    </source>
</evidence>
<dbReference type="OrthoDB" id="308476at2759"/>
<dbReference type="OMA" id="YHADRST"/>
<accession>A0A078AIR8</accession>
<reference evidence="2 3" key="1">
    <citation type="submission" date="2014-06" db="EMBL/GenBank/DDBJ databases">
        <authorList>
            <person name="Swart Estienne"/>
        </authorList>
    </citation>
    <scope>NUCLEOTIDE SEQUENCE [LARGE SCALE GENOMIC DNA]</scope>
    <source>
        <strain evidence="2 3">130c</strain>
    </source>
</reference>
<dbReference type="InterPro" id="IPR010736">
    <property type="entry name" value="SHIPPO-rpt"/>
</dbReference>
<dbReference type="EMBL" id="CCKQ01010308">
    <property type="protein sequence ID" value="CDW81826.1"/>
    <property type="molecule type" value="Genomic_DNA"/>
</dbReference>
<gene>
    <name evidence="2" type="primary">Contig18864.g20015</name>
    <name evidence="2" type="ORF">STYLEM_10850</name>
</gene>
<evidence type="ECO:0000313" key="2">
    <source>
        <dbReference type="EMBL" id="CDW81826.1"/>
    </source>
</evidence>
<protein>
    <submittedName>
        <fullName evidence="2">Uncharacterized protein</fullName>
    </submittedName>
</protein>
<dbReference type="AlphaFoldDB" id="A0A078AIR8"/>
<name>A0A078AIR8_STYLE</name>
<evidence type="ECO:0000313" key="3">
    <source>
        <dbReference type="Proteomes" id="UP000039865"/>
    </source>
</evidence>
<dbReference type="InParanoid" id="A0A078AIR8"/>
<feature type="region of interest" description="Disordered" evidence="1">
    <location>
        <begin position="1"/>
        <end position="20"/>
    </location>
</feature>
<feature type="compositionally biased region" description="Polar residues" evidence="1">
    <location>
        <begin position="276"/>
        <end position="285"/>
    </location>
</feature>
<organism evidence="2 3">
    <name type="scientific">Stylonychia lemnae</name>
    <name type="common">Ciliate</name>
    <dbReference type="NCBI Taxonomy" id="5949"/>
    <lineage>
        <taxon>Eukaryota</taxon>
        <taxon>Sar</taxon>
        <taxon>Alveolata</taxon>
        <taxon>Ciliophora</taxon>
        <taxon>Intramacronucleata</taxon>
        <taxon>Spirotrichea</taxon>
        <taxon>Stichotrichia</taxon>
        <taxon>Sporadotrichida</taxon>
        <taxon>Oxytrichidae</taxon>
        <taxon>Stylonychinae</taxon>
        <taxon>Stylonychia</taxon>
    </lineage>
</organism>